<proteinExistence type="predicted"/>
<evidence type="ECO:0000313" key="1">
    <source>
        <dbReference type="EMBL" id="MEX3936563.1"/>
    </source>
</evidence>
<protein>
    <submittedName>
        <fullName evidence="1">S8 family serine peptidase</fullName>
    </submittedName>
</protein>
<keyword evidence="2" id="KW-1185">Reference proteome</keyword>
<sequence>MTWRSLTGKAGAWSGLDWTGRANGTARADPYLAWADATLFADLGGPPAGWVRVIIELQEFGPDGSPLTAQSFAESLESTHAAWKAWIRVSSLYRYPPHDLEHTRFLTAAVTKVFFAKLDTSPLKRFVKRFELGMPIVPDDRPVGASPATTVLATGTGPQFAAASQAKARAAGAKRERIVFLGVMDDGLAFAHERFRSSGAPSATRIECFWNQDDAPGTPPGLHYGRELSKAGIDDMLARYTHGGLIDEDAVYAEAGYIGVRKRWAHGTEAMDLAGGVRSGDLHAAFLQRLGDEKKALEKVRLIGVQFRTPGRTVRDTSGLWFATHALDAMRYILRRADDLAVAQGQDYCVVLNLSYGYMAGPHDGSSIIERAIDELIDQHRDLCVVVPAGNSNLLRCHANVELAHGESKSITWRVLPDCATPSFLELWLPEHADPSKVKVQVCPPTGDKSPAMSVKNFYAWQRGSNVLCASVYLDRVATGDNRMILIALAPTLTRDPSRDATPAGNWSVTVSNTARRGEVLNIHAWVQRNETAFGYPIRGRQSRFDDPLYKRFISGLHVRDFDEGNTDSWIRRSSTLSSVATGDYTVVVGAYRRTDGKAALYSSTGPSLRTLQRNGPDATAVSEDSPACAGVLGASTRSGSLAAITGTSAAAPQVSRLFAQAKVTGEAAVLTPMTAAKKASKNVSKQTAKIAPTTMNPLASRRWIEQKAADEDPSLDKPGASPHELVDTCPATARPPTVPVGEHAWLPRLLPERGGAGRFLSRRWKKRGIDP</sequence>
<name>A0ACC6UA99_9BURK</name>
<gene>
    <name evidence="1" type="ORF">AB4Y32_33135</name>
</gene>
<evidence type="ECO:0000313" key="2">
    <source>
        <dbReference type="Proteomes" id="UP001558850"/>
    </source>
</evidence>
<dbReference type="EMBL" id="JBFRCH010000034">
    <property type="protein sequence ID" value="MEX3936563.1"/>
    <property type="molecule type" value="Genomic_DNA"/>
</dbReference>
<reference evidence="1" key="1">
    <citation type="submission" date="2024-07" db="EMBL/GenBank/DDBJ databases">
        <title>A survey of Mimosa microsymbionts across Brazilian biomes reveals a high diversity of Paraburkholderia nodulating endemic species, but also that Cupriavidus is common as a symbiont of widespread species.</title>
        <authorList>
            <person name="Rouws L."/>
            <person name="Barauna A."/>
            <person name="Beukes C."/>
            <person name="Rouws J.R.C."/>
            <person name="De Faria S.M."/>
            <person name="Gross E."/>
            <person name="Bueno Dos Reis Junior F."/>
            <person name="Simon M.F."/>
            <person name="Maluk M."/>
            <person name="Odee D.W."/>
            <person name="Kenicer G."/>
            <person name="Young J.P.W."/>
            <person name="Reis V.M."/>
            <person name="Zilli J."/>
            <person name="James E.K."/>
        </authorList>
    </citation>
    <scope>NUCLEOTIDE SEQUENCE</scope>
    <source>
        <strain evidence="1">EG181B</strain>
    </source>
</reference>
<organism evidence="1 2">
    <name type="scientific">Paraburkholderia phymatum</name>
    <dbReference type="NCBI Taxonomy" id="148447"/>
    <lineage>
        <taxon>Bacteria</taxon>
        <taxon>Pseudomonadati</taxon>
        <taxon>Pseudomonadota</taxon>
        <taxon>Betaproteobacteria</taxon>
        <taxon>Burkholderiales</taxon>
        <taxon>Burkholderiaceae</taxon>
        <taxon>Paraburkholderia</taxon>
    </lineage>
</organism>
<accession>A0ACC6UA99</accession>
<dbReference type="Proteomes" id="UP001558850">
    <property type="component" value="Unassembled WGS sequence"/>
</dbReference>
<comment type="caution">
    <text evidence="1">The sequence shown here is derived from an EMBL/GenBank/DDBJ whole genome shotgun (WGS) entry which is preliminary data.</text>
</comment>